<name>A0A7Y0U336_9ACTO</name>
<proteinExistence type="predicted"/>
<evidence type="ECO:0000313" key="3">
    <source>
        <dbReference type="Proteomes" id="UP000578252"/>
    </source>
</evidence>
<dbReference type="Proteomes" id="UP000578252">
    <property type="component" value="Unassembled WGS sequence"/>
</dbReference>
<organism evidence="2 3">
    <name type="scientific">Mobiluncus mulieris</name>
    <dbReference type="NCBI Taxonomy" id="2052"/>
    <lineage>
        <taxon>Bacteria</taxon>
        <taxon>Bacillati</taxon>
        <taxon>Actinomycetota</taxon>
        <taxon>Actinomycetes</taxon>
        <taxon>Actinomycetales</taxon>
        <taxon>Actinomycetaceae</taxon>
        <taxon>Mobiluncus</taxon>
    </lineage>
</organism>
<sequence>MTINAAMESVILAVLAGDAVNTGIATAGAAETGAMSVGMGIATLATTIAGVDTEMTEMTVMIVMTGTMGDVTTVGMVGATEATTGVPARPNPNVVRARAAR</sequence>
<protein>
    <submittedName>
        <fullName evidence="2">Uncharacterized protein</fullName>
    </submittedName>
</protein>
<accession>A0A7Y0U336</accession>
<evidence type="ECO:0000313" key="2">
    <source>
        <dbReference type="EMBL" id="NMW66059.1"/>
    </source>
</evidence>
<dbReference type="EMBL" id="JABCUR010000015">
    <property type="protein sequence ID" value="NMW66059.1"/>
    <property type="molecule type" value="Genomic_DNA"/>
</dbReference>
<reference evidence="2 3" key="1">
    <citation type="submission" date="2020-04" db="EMBL/GenBank/DDBJ databases">
        <title>Antimicrobial susceptibility and clonality of vaginal-derived multi-drug resistant Mobiluncus isolates in China.</title>
        <authorList>
            <person name="Zhang X."/>
        </authorList>
    </citation>
    <scope>NUCLEOTIDE SEQUENCE [LARGE SCALE GENOMIC DNA]</scope>
    <source>
        <strain evidence="2 3">13</strain>
    </source>
</reference>
<feature type="region of interest" description="Disordered" evidence="1">
    <location>
        <begin position="82"/>
        <end position="101"/>
    </location>
</feature>
<evidence type="ECO:0000256" key="1">
    <source>
        <dbReference type="SAM" id="MobiDB-lite"/>
    </source>
</evidence>
<gene>
    <name evidence="2" type="ORF">HHJ78_11250</name>
</gene>
<comment type="caution">
    <text evidence="2">The sequence shown here is derived from an EMBL/GenBank/DDBJ whole genome shotgun (WGS) entry which is preliminary data.</text>
</comment>
<dbReference type="AlphaFoldDB" id="A0A7Y0U336"/>